<dbReference type="EMBL" id="QGKY02001250">
    <property type="protein sequence ID" value="KAF2560451.1"/>
    <property type="molecule type" value="Genomic_DNA"/>
</dbReference>
<dbReference type="Proteomes" id="UP000712281">
    <property type="component" value="Unassembled WGS sequence"/>
</dbReference>
<comment type="caution">
    <text evidence="1">The sequence shown here is derived from an EMBL/GenBank/DDBJ whole genome shotgun (WGS) entry which is preliminary data.</text>
</comment>
<protein>
    <submittedName>
        <fullName evidence="1">Uncharacterized protein</fullName>
    </submittedName>
</protein>
<reference evidence="1" key="1">
    <citation type="submission" date="2019-12" db="EMBL/GenBank/DDBJ databases">
        <title>Genome sequencing and annotation of Brassica cretica.</title>
        <authorList>
            <person name="Studholme D.J."/>
            <person name="Sarris P.F."/>
        </authorList>
    </citation>
    <scope>NUCLEOTIDE SEQUENCE</scope>
    <source>
        <strain evidence="2">PFS-001/15</strain>
        <strain evidence="1">PFS-102/07</strain>
        <tissue evidence="1">Leaf</tissue>
    </source>
</reference>
<dbReference type="EMBL" id="QGKW02000717">
    <property type="protein sequence ID" value="KAF2600068.1"/>
    <property type="molecule type" value="Genomic_DNA"/>
</dbReference>
<dbReference type="AlphaFoldDB" id="A0A3N6UKY4"/>
<name>A0A3N6UKY4_BRACR</name>
<proteinExistence type="predicted"/>
<gene>
    <name evidence="2" type="ORF">F2Q68_00009959</name>
    <name evidence="1" type="ORF">F2Q70_00016999</name>
</gene>
<sequence>MSSNQRASDSAFPSSFYLESLRTQEGEIVLKPEFVAHFVNPTEAVVYWLSTCDMKPPPHKSWYPIKIRANKVNVGPSNSCYLFLNIVRDFCCVPNSVKFRIPQSGEHADTPPNGYFKCYETHLLRCRLWFPIPEIMVQTLDRFGMSISQICLSALQHLIGIPVLSYERGMTLDVNYFEVLLMLKKNGGLLKYSLTPRPLMSIVKGFASNSHEWQKS</sequence>
<organism evidence="1">
    <name type="scientific">Brassica cretica</name>
    <name type="common">Mustard</name>
    <dbReference type="NCBI Taxonomy" id="69181"/>
    <lineage>
        <taxon>Eukaryota</taxon>
        <taxon>Viridiplantae</taxon>
        <taxon>Streptophyta</taxon>
        <taxon>Embryophyta</taxon>
        <taxon>Tracheophyta</taxon>
        <taxon>Spermatophyta</taxon>
        <taxon>Magnoliopsida</taxon>
        <taxon>eudicotyledons</taxon>
        <taxon>Gunneridae</taxon>
        <taxon>Pentapetalae</taxon>
        <taxon>rosids</taxon>
        <taxon>malvids</taxon>
        <taxon>Brassicales</taxon>
        <taxon>Brassicaceae</taxon>
        <taxon>Brassiceae</taxon>
        <taxon>Brassica</taxon>
    </lineage>
</organism>
<evidence type="ECO:0000313" key="2">
    <source>
        <dbReference type="EMBL" id="KAF2600068.1"/>
    </source>
</evidence>
<accession>A0A3N6UKY4</accession>
<evidence type="ECO:0000313" key="1">
    <source>
        <dbReference type="EMBL" id="KAF2560451.1"/>
    </source>
</evidence>